<dbReference type="EMBL" id="MU863881">
    <property type="protein sequence ID" value="KAK4204645.1"/>
    <property type="molecule type" value="Genomic_DNA"/>
</dbReference>
<name>A0AAN6XQB5_9PEZI</name>
<sequence length="340" mass="37392">MEANAEPKSLQRLLAEPKGKITFLPGQAFLLHVFWEAPHMAAAEKVLAALARCADATHRDTPCVPTYYFRISALDADLVSKRPSTISQHRQLGDAFKKLKVGVPRPAVEADLVRRGIDPKLLDADFDSPLPEPMQEKPVMLELTELYLDERSFYEHAGSRDYLDAYGEALKPGLQNTQTTIRLGTPTSEIADNILGPMLDEKVVLIPTGCELWRRPEAKPDAGSFLSMDASGSVDEVVGKLPASLREDSTTCVGFAHPLRDATVRVLCFLPDLPSPETLQDLRAIGPRALEVHCDKTRCDTMRQAIASASLDSISVIRSIQSGYIIHGRAHEVMEECGTH</sequence>
<accession>A0AAN6XQB5</accession>
<keyword evidence="2" id="KW-1185">Reference proteome</keyword>
<dbReference type="AlphaFoldDB" id="A0AAN6XQB5"/>
<protein>
    <submittedName>
        <fullName evidence="1">Uncharacterized protein</fullName>
    </submittedName>
</protein>
<comment type="caution">
    <text evidence="1">The sequence shown here is derived from an EMBL/GenBank/DDBJ whole genome shotgun (WGS) entry which is preliminary data.</text>
</comment>
<evidence type="ECO:0000313" key="2">
    <source>
        <dbReference type="Proteomes" id="UP001303160"/>
    </source>
</evidence>
<gene>
    <name evidence="1" type="ORF">QBC40DRAFT_272664</name>
</gene>
<reference evidence="1" key="2">
    <citation type="submission" date="2023-05" db="EMBL/GenBank/DDBJ databases">
        <authorList>
            <consortium name="Lawrence Berkeley National Laboratory"/>
            <person name="Steindorff A."/>
            <person name="Hensen N."/>
            <person name="Bonometti L."/>
            <person name="Westerberg I."/>
            <person name="Brannstrom I.O."/>
            <person name="Guillou S."/>
            <person name="Cros-Aarteil S."/>
            <person name="Calhoun S."/>
            <person name="Haridas S."/>
            <person name="Kuo A."/>
            <person name="Mondo S."/>
            <person name="Pangilinan J."/>
            <person name="Riley R."/>
            <person name="Labutti K."/>
            <person name="Andreopoulos B."/>
            <person name="Lipzen A."/>
            <person name="Chen C."/>
            <person name="Yanf M."/>
            <person name="Daum C."/>
            <person name="Ng V."/>
            <person name="Clum A."/>
            <person name="Ohm R."/>
            <person name="Martin F."/>
            <person name="Silar P."/>
            <person name="Natvig D."/>
            <person name="Lalanne C."/>
            <person name="Gautier V."/>
            <person name="Ament-Velasquez S.L."/>
            <person name="Kruys A."/>
            <person name="Hutchinson M.I."/>
            <person name="Powell A.J."/>
            <person name="Barry K."/>
            <person name="Miller A.N."/>
            <person name="Grigoriev I.V."/>
            <person name="Debuchy R."/>
            <person name="Gladieux P."/>
            <person name="Thoren M.H."/>
            <person name="Johannesson H."/>
        </authorList>
    </citation>
    <scope>NUCLEOTIDE SEQUENCE</scope>
    <source>
        <strain evidence="1">CBS 315.58</strain>
    </source>
</reference>
<reference evidence="1" key="1">
    <citation type="journal article" date="2023" name="Mol. Phylogenet. Evol.">
        <title>Genome-scale phylogeny and comparative genomics of the fungal order Sordariales.</title>
        <authorList>
            <person name="Hensen N."/>
            <person name="Bonometti L."/>
            <person name="Westerberg I."/>
            <person name="Brannstrom I.O."/>
            <person name="Guillou S."/>
            <person name="Cros-Aarteil S."/>
            <person name="Calhoun S."/>
            <person name="Haridas S."/>
            <person name="Kuo A."/>
            <person name="Mondo S."/>
            <person name="Pangilinan J."/>
            <person name="Riley R."/>
            <person name="LaButti K."/>
            <person name="Andreopoulos B."/>
            <person name="Lipzen A."/>
            <person name="Chen C."/>
            <person name="Yan M."/>
            <person name="Daum C."/>
            <person name="Ng V."/>
            <person name="Clum A."/>
            <person name="Steindorff A."/>
            <person name="Ohm R.A."/>
            <person name="Martin F."/>
            <person name="Silar P."/>
            <person name="Natvig D.O."/>
            <person name="Lalanne C."/>
            <person name="Gautier V."/>
            <person name="Ament-Velasquez S.L."/>
            <person name="Kruys A."/>
            <person name="Hutchinson M.I."/>
            <person name="Powell A.J."/>
            <person name="Barry K."/>
            <person name="Miller A.N."/>
            <person name="Grigoriev I.V."/>
            <person name="Debuchy R."/>
            <person name="Gladieux P."/>
            <person name="Hiltunen Thoren M."/>
            <person name="Johannesson H."/>
        </authorList>
    </citation>
    <scope>NUCLEOTIDE SEQUENCE</scope>
    <source>
        <strain evidence="1">CBS 315.58</strain>
    </source>
</reference>
<dbReference type="Proteomes" id="UP001303160">
    <property type="component" value="Unassembled WGS sequence"/>
</dbReference>
<organism evidence="1 2">
    <name type="scientific">Triangularia verruculosa</name>
    <dbReference type="NCBI Taxonomy" id="2587418"/>
    <lineage>
        <taxon>Eukaryota</taxon>
        <taxon>Fungi</taxon>
        <taxon>Dikarya</taxon>
        <taxon>Ascomycota</taxon>
        <taxon>Pezizomycotina</taxon>
        <taxon>Sordariomycetes</taxon>
        <taxon>Sordariomycetidae</taxon>
        <taxon>Sordariales</taxon>
        <taxon>Podosporaceae</taxon>
        <taxon>Triangularia</taxon>
    </lineage>
</organism>
<proteinExistence type="predicted"/>
<evidence type="ECO:0000313" key="1">
    <source>
        <dbReference type="EMBL" id="KAK4204645.1"/>
    </source>
</evidence>